<protein>
    <submittedName>
        <fullName evidence="1">Uncharacterized protein</fullName>
    </submittedName>
</protein>
<evidence type="ECO:0000313" key="1">
    <source>
        <dbReference type="EMBL" id="CAH3043809.1"/>
    </source>
</evidence>
<accession>A0AAU9W1P8</accession>
<dbReference type="AlphaFoldDB" id="A0AAU9W1P8"/>
<evidence type="ECO:0000313" key="2">
    <source>
        <dbReference type="Proteomes" id="UP001159428"/>
    </source>
</evidence>
<reference evidence="1 2" key="1">
    <citation type="submission" date="2022-05" db="EMBL/GenBank/DDBJ databases">
        <authorList>
            <consortium name="Genoscope - CEA"/>
            <person name="William W."/>
        </authorList>
    </citation>
    <scope>NUCLEOTIDE SEQUENCE [LARGE SCALE GENOMIC DNA]</scope>
</reference>
<dbReference type="Proteomes" id="UP001159428">
    <property type="component" value="Unassembled WGS sequence"/>
</dbReference>
<dbReference type="EMBL" id="CALNXJ010000007">
    <property type="protein sequence ID" value="CAH3043809.1"/>
    <property type="molecule type" value="Genomic_DNA"/>
</dbReference>
<name>A0AAU9W1P8_9CNID</name>
<keyword evidence="2" id="KW-1185">Reference proteome</keyword>
<proteinExistence type="predicted"/>
<organism evidence="1 2">
    <name type="scientific">Pocillopora meandrina</name>
    <dbReference type="NCBI Taxonomy" id="46732"/>
    <lineage>
        <taxon>Eukaryota</taxon>
        <taxon>Metazoa</taxon>
        <taxon>Cnidaria</taxon>
        <taxon>Anthozoa</taxon>
        <taxon>Hexacorallia</taxon>
        <taxon>Scleractinia</taxon>
        <taxon>Astrocoeniina</taxon>
        <taxon>Pocilloporidae</taxon>
        <taxon>Pocillopora</taxon>
    </lineage>
</organism>
<gene>
    <name evidence="1" type="ORF">PMEA_00031738</name>
</gene>
<comment type="caution">
    <text evidence="1">The sequence shown here is derived from an EMBL/GenBank/DDBJ whole genome shotgun (WGS) entry which is preliminary data.</text>
</comment>
<sequence length="58" mass="6628">MQDHGNNLEKVTLESIILKESVDMYKDLGLFTASNLSWNQHMDKITAKVELMVSNKAF</sequence>